<dbReference type="EMBL" id="CP095855">
    <property type="protein sequence ID" value="UPK68053.1"/>
    <property type="molecule type" value="Genomic_DNA"/>
</dbReference>
<name>A0ABY4HX94_CHIFI</name>
<dbReference type="Proteomes" id="UP000830198">
    <property type="component" value="Chromosome"/>
</dbReference>
<evidence type="ECO:0000313" key="3">
    <source>
        <dbReference type="EMBL" id="UPK69709.1"/>
    </source>
</evidence>
<dbReference type="EMBL" id="CP095855">
    <property type="protein sequence ID" value="UPK69440.1"/>
    <property type="molecule type" value="Genomic_DNA"/>
</dbReference>
<dbReference type="EMBL" id="CP095855">
    <property type="protein sequence ID" value="UPK69709.1"/>
    <property type="molecule type" value="Genomic_DNA"/>
</dbReference>
<dbReference type="InterPro" id="IPR002514">
    <property type="entry name" value="Transposase_8"/>
</dbReference>
<organism evidence="1 4">
    <name type="scientific">Chitinophaga filiformis</name>
    <name type="common">Myxococcus filiformis</name>
    <name type="synonym">Flexibacter filiformis</name>
    <dbReference type="NCBI Taxonomy" id="104663"/>
    <lineage>
        <taxon>Bacteria</taxon>
        <taxon>Pseudomonadati</taxon>
        <taxon>Bacteroidota</taxon>
        <taxon>Chitinophagia</taxon>
        <taxon>Chitinophagales</taxon>
        <taxon>Chitinophagaceae</taxon>
        <taxon>Chitinophaga</taxon>
    </lineage>
</organism>
<evidence type="ECO:0000313" key="1">
    <source>
        <dbReference type="EMBL" id="UPK68053.1"/>
    </source>
</evidence>
<dbReference type="RefSeq" id="WP_247810394.1">
    <property type="nucleotide sequence ID" value="NZ_CP095855.1"/>
</dbReference>
<protein>
    <submittedName>
        <fullName evidence="1">Transposase</fullName>
    </submittedName>
</protein>
<dbReference type="NCBIfam" id="NF047593">
    <property type="entry name" value="IS66_ISAeme5_TnpA"/>
    <property type="match status" value="1"/>
</dbReference>
<proteinExistence type="predicted"/>
<sequence>MSSKLNKPVKMRRTESEISGLMDMFDKGGMRVKDFCELHNISDATFYNWRKKYPPIKTAPSEGFIEIISSLPARDLPEERLFAKVGDICLYQPVGPDYLKSLLA</sequence>
<evidence type="ECO:0000313" key="4">
    <source>
        <dbReference type="Proteomes" id="UP000830198"/>
    </source>
</evidence>
<keyword evidence="4" id="KW-1185">Reference proteome</keyword>
<dbReference type="Pfam" id="PF01527">
    <property type="entry name" value="HTH_Tnp_1"/>
    <property type="match status" value="1"/>
</dbReference>
<gene>
    <name evidence="3" type="ORF">MYF79_00210</name>
    <name evidence="1" type="ORF">MYF79_24175</name>
    <name evidence="2" type="ORF">MYF79_31240</name>
</gene>
<evidence type="ECO:0000313" key="2">
    <source>
        <dbReference type="EMBL" id="UPK69440.1"/>
    </source>
</evidence>
<accession>A0ABY4HX94</accession>
<reference evidence="1 4" key="1">
    <citation type="submission" date="2022-04" db="EMBL/GenBank/DDBJ databases">
        <title>The arsenic-methylating capacity of Chitinophaga filiformis YT5 during chitin decomposition.</title>
        <authorList>
            <person name="Chen G."/>
            <person name="Liang Y."/>
        </authorList>
    </citation>
    <scope>NUCLEOTIDE SEQUENCE [LARGE SCALE GENOMIC DNA]</scope>
    <source>
        <strain evidence="1 4">YT5</strain>
    </source>
</reference>